<organism evidence="2 3">
    <name type="scientific">Conyzicola nivalis</name>
    <dbReference type="NCBI Taxonomy" id="1477021"/>
    <lineage>
        <taxon>Bacteria</taxon>
        <taxon>Bacillati</taxon>
        <taxon>Actinomycetota</taxon>
        <taxon>Actinomycetes</taxon>
        <taxon>Micrococcales</taxon>
        <taxon>Microbacteriaceae</taxon>
        <taxon>Conyzicola</taxon>
    </lineage>
</organism>
<dbReference type="InterPro" id="IPR001509">
    <property type="entry name" value="Epimerase_deHydtase"/>
</dbReference>
<gene>
    <name evidence="2" type="ORF">ABIE21_001684</name>
</gene>
<evidence type="ECO:0000259" key="1">
    <source>
        <dbReference type="Pfam" id="PF01370"/>
    </source>
</evidence>
<reference evidence="2 3" key="1">
    <citation type="submission" date="2024-06" db="EMBL/GenBank/DDBJ databases">
        <title>Sorghum-associated microbial communities from plants grown in Nebraska, USA.</title>
        <authorList>
            <person name="Schachtman D."/>
        </authorList>
    </citation>
    <scope>NUCLEOTIDE SEQUENCE [LARGE SCALE GENOMIC DNA]</scope>
    <source>
        <strain evidence="2 3">2857</strain>
    </source>
</reference>
<dbReference type="EC" id="1.3.1.45" evidence="2"/>
<comment type="caution">
    <text evidence="2">The sequence shown here is derived from an EMBL/GenBank/DDBJ whole genome shotgun (WGS) entry which is preliminary data.</text>
</comment>
<protein>
    <submittedName>
        <fullName evidence="2">2'-hydroxyisoflavone reductase</fullName>
        <ecNumber evidence="2">1.3.1.45</ecNumber>
    </submittedName>
</protein>
<dbReference type="InterPro" id="IPR036291">
    <property type="entry name" value="NAD(P)-bd_dom_sf"/>
</dbReference>
<evidence type="ECO:0000313" key="2">
    <source>
        <dbReference type="EMBL" id="MET4582194.1"/>
    </source>
</evidence>
<sequence length="331" mass="34357">MTATRVLVLGGTEFVGRAFVDEALARGHDVTVLNRGTRAPSAGVTGLVGDRTRSTGLDALGAGEWDIVVDTWSWAPRAVTDAAARLSGRAGKYVYVSSRSVYDEPVALADESAAVVDGAADDTGFDDYARAKRGGELGTLAGFGDRALLLRAGLVLGPHENIGRLPWWLSRIARGGDVVAPGPAEAGIQYIDARDLAGFGLDTAATGAVNVVSPPDTTTMRDLLQACVTATATGSGARLRWFTPEQLVAAGAEPWIGLPVWLPPGADAEGMHRGDVSKAVAAGLAIRPLGETVADTWAWLTSIGGVAPQRPDRPVVGLPESTERALLDGPF</sequence>
<dbReference type="SUPFAM" id="SSF51735">
    <property type="entry name" value="NAD(P)-binding Rossmann-fold domains"/>
    <property type="match status" value="1"/>
</dbReference>
<feature type="domain" description="NAD-dependent epimerase/dehydratase" evidence="1">
    <location>
        <begin position="6"/>
        <end position="197"/>
    </location>
</feature>
<dbReference type="EMBL" id="JBEPSJ010000001">
    <property type="protein sequence ID" value="MET4582194.1"/>
    <property type="molecule type" value="Genomic_DNA"/>
</dbReference>
<dbReference type="GO" id="GO:0047526">
    <property type="term" value="F:2'-hydroxyisoflavone reductase activity"/>
    <property type="evidence" value="ECO:0007669"/>
    <property type="project" value="UniProtKB-EC"/>
</dbReference>
<dbReference type="Pfam" id="PF01370">
    <property type="entry name" value="Epimerase"/>
    <property type="match status" value="1"/>
</dbReference>
<proteinExistence type="predicted"/>
<dbReference type="Gene3D" id="3.40.50.720">
    <property type="entry name" value="NAD(P)-binding Rossmann-like Domain"/>
    <property type="match status" value="1"/>
</dbReference>
<keyword evidence="3" id="KW-1185">Reference proteome</keyword>
<accession>A0ABV2QMB6</accession>
<name>A0ABV2QMB6_9MICO</name>
<keyword evidence="2" id="KW-0560">Oxidoreductase</keyword>
<dbReference type="Proteomes" id="UP001549257">
    <property type="component" value="Unassembled WGS sequence"/>
</dbReference>
<dbReference type="RefSeq" id="WP_354024341.1">
    <property type="nucleotide sequence ID" value="NZ_JBEPSJ010000001.1"/>
</dbReference>
<evidence type="ECO:0000313" key="3">
    <source>
        <dbReference type="Proteomes" id="UP001549257"/>
    </source>
</evidence>